<organism evidence="1 2">
    <name type="scientific">Ketobacter alkanivorans</name>
    <dbReference type="NCBI Taxonomy" id="1917421"/>
    <lineage>
        <taxon>Bacteria</taxon>
        <taxon>Pseudomonadati</taxon>
        <taxon>Pseudomonadota</taxon>
        <taxon>Gammaproteobacteria</taxon>
        <taxon>Pseudomonadales</taxon>
        <taxon>Ketobacteraceae</taxon>
        <taxon>Ketobacter</taxon>
    </lineage>
</organism>
<dbReference type="EMBL" id="CP022684">
    <property type="protein sequence ID" value="AUM14699.1"/>
    <property type="molecule type" value="Genomic_DNA"/>
</dbReference>
<dbReference type="Proteomes" id="UP000235116">
    <property type="component" value="Chromosome"/>
</dbReference>
<dbReference type="AlphaFoldDB" id="A0A2K9LQR4"/>
<gene>
    <name evidence="1" type="ORF">Kalk_20695</name>
</gene>
<dbReference type="Pfam" id="PF15586">
    <property type="entry name" value="Imm8"/>
    <property type="match status" value="1"/>
</dbReference>
<dbReference type="InterPro" id="IPR028964">
    <property type="entry name" value="Imm8"/>
</dbReference>
<keyword evidence="2" id="KW-1185">Reference proteome</keyword>
<dbReference type="OrthoDB" id="6388378at2"/>
<name>A0A2K9LQR4_9GAMM</name>
<evidence type="ECO:0000313" key="1">
    <source>
        <dbReference type="EMBL" id="AUM14699.1"/>
    </source>
</evidence>
<dbReference type="KEGG" id="kak:Kalk_20695"/>
<evidence type="ECO:0000313" key="2">
    <source>
        <dbReference type="Proteomes" id="UP000235116"/>
    </source>
</evidence>
<dbReference type="RefSeq" id="WP_101896072.1">
    <property type="nucleotide sequence ID" value="NZ_CP022684.1"/>
</dbReference>
<accession>A0A2K9LQR4</accession>
<sequence>MKTPSIISWDCIDHDPIEEWVPDDPSDVEFWCNIAIGVSGEEGSDNFAVHIATNRALSRITDKRYLVVIPYYENWNHALAILHSIVEACKDINWQGISMQLSKHFKWEYETMR</sequence>
<reference evidence="2" key="1">
    <citation type="submission" date="2017-08" db="EMBL/GenBank/DDBJ databases">
        <title>Direct submision.</title>
        <authorList>
            <person name="Kim S.-J."/>
            <person name="Rhee S.-K."/>
        </authorList>
    </citation>
    <scope>NUCLEOTIDE SEQUENCE [LARGE SCALE GENOMIC DNA]</scope>
    <source>
        <strain evidence="2">GI5</strain>
    </source>
</reference>
<protein>
    <submittedName>
        <fullName evidence="1">Uncharacterized protein</fullName>
    </submittedName>
</protein>
<proteinExistence type="predicted"/>